<evidence type="ECO:0000313" key="3">
    <source>
        <dbReference type="Proteomes" id="UP000830671"/>
    </source>
</evidence>
<feature type="compositionally biased region" description="Pro residues" evidence="1">
    <location>
        <begin position="323"/>
        <end position="332"/>
    </location>
</feature>
<protein>
    <submittedName>
        <fullName evidence="2">Uncharacterized protein</fullName>
    </submittedName>
</protein>
<feature type="region of interest" description="Disordered" evidence="1">
    <location>
        <begin position="78"/>
        <end position="112"/>
    </location>
</feature>
<feature type="compositionally biased region" description="Polar residues" evidence="1">
    <location>
        <begin position="84"/>
        <end position="112"/>
    </location>
</feature>
<dbReference type="EMBL" id="CP019475">
    <property type="protein sequence ID" value="UQC80435.1"/>
    <property type="molecule type" value="Genomic_DNA"/>
</dbReference>
<sequence>MFHLTRLSPSSSYHCGYSPRVPGFYGCNELHGSWTLDLLSMLLQNHQVNVTRAPLHNGQPDMDTFPCHFTDVGNYHVEERQPSPRKSQINLSRRPSKWLASNQGKKTPTSINQLSIPGLYSQRILTGDRKRHQRLLPFSPSLRHSVSLPLDGIQQTSLPIVHLSPPRAYLYQGLNYTALPDISSSKSLESSESIRQPVMPRCPLPTASGTTSRFKLTGWPHGALLIITLSRTRISLASILPTQANACLEPGSQLNPSLAPPTPLLFLLLLHQIHRKPQSGQGPKTPKPNSTNPTKLRCTTTRDLSTVRSPFTILKKVPDKPKSPSPIPPPTPAKDTPYLVSRERAVGIVSQRGIHGKPARLQLLFSHAPNQPTPPATINPPSFDQRTIQLLQRIKAPLSGQRSTIPLAGLEAEKEEEEKRKACANHSARWPIKAMSPLLDEAAVSRKRDRTNAGVFFMASKGLHVYGARTTV</sequence>
<organism evidence="2 3">
    <name type="scientific">Colletotrichum lupini</name>
    <dbReference type="NCBI Taxonomy" id="145971"/>
    <lineage>
        <taxon>Eukaryota</taxon>
        <taxon>Fungi</taxon>
        <taxon>Dikarya</taxon>
        <taxon>Ascomycota</taxon>
        <taxon>Pezizomycotina</taxon>
        <taxon>Sordariomycetes</taxon>
        <taxon>Hypocreomycetidae</taxon>
        <taxon>Glomerellales</taxon>
        <taxon>Glomerellaceae</taxon>
        <taxon>Colletotrichum</taxon>
        <taxon>Colletotrichum acutatum species complex</taxon>
    </lineage>
</organism>
<evidence type="ECO:0000313" key="2">
    <source>
        <dbReference type="EMBL" id="UQC80435.1"/>
    </source>
</evidence>
<gene>
    <name evidence="2" type="ORF">CLUP02_05918</name>
</gene>
<reference evidence="2" key="1">
    <citation type="journal article" date="2021" name="Mol. Plant Microbe Interact.">
        <title>Complete Genome Sequence of the Plant-Pathogenic Fungus Colletotrichum lupini.</title>
        <authorList>
            <person name="Baroncelli R."/>
            <person name="Pensec F."/>
            <person name="Da Lio D."/>
            <person name="Boufleur T."/>
            <person name="Vicente I."/>
            <person name="Sarrocco S."/>
            <person name="Picot A."/>
            <person name="Baraldi E."/>
            <person name="Sukno S."/>
            <person name="Thon M."/>
            <person name="Le Floch G."/>
        </authorList>
    </citation>
    <scope>NUCLEOTIDE SEQUENCE</scope>
    <source>
        <strain evidence="2">IMI 504893</strain>
    </source>
</reference>
<dbReference type="GeneID" id="73339933"/>
<dbReference type="Proteomes" id="UP000830671">
    <property type="component" value="Chromosome 3"/>
</dbReference>
<name>A0A9Q8WF80_9PEZI</name>
<proteinExistence type="predicted"/>
<feature type="region of interest" description="Disordered" evidence="1">
    <location>
        <begin position="276"/>
        <end position="298"/>
    </location>
</feature>
<dbReference type="AlphaFoldDB" id="A0A9Q8WF80"/>
<feature type="region of interest" description="Disordered" evidence="1">
    <location>
        <begin position="315"/>
        <end position="337"/>
    </location>
</feature>
<dbReference type="RefSeq" id="XP_049142066.1">
    <property type="nucleotide sequence ID" value="XM_049284923.1"/>
</dbReference>
<evidence type="ECO:0000256" key="1">
    <source>
        <dbReference type="SAM" id="MobiDB-lite"/>
    </source>
</evidence>
<accession>A0A9Q8WF80</accession>
<feature type="compositionally biased region" description="Low complexity" evidence="1">
    <location>
        <begin position="283"/>
        <end position="295"/>
    </location>
</feature>
<keyword evidence="3" id="KW-1185">Reference proteome</keyword>
<dbReference type="KEGG" id="clup:CLUP02_05918"/>